<accession>A0ABT0K1W4</accession>
<keyword evidence="3" id="KW-0378">Hydrolase</keyword>
<protein>
    <submittedName>
        <fullName evidence="7">Creatininase family protein</fullName>
    </submittedName>
</protein>
<dbReference type="InterPro" id="IPR003785">
    <property type="entry name" value="Creatininase/forma_Hydrolase"/>
</dbReference>
<gene>
    <name evidence="7" type="ORF">MXD59_17385</name>
</gene>
<evidence type="ECO:0000256" key="3">
    <source>
        <dbReference type="ARBA" id="ARBA00022801"/>
    </source>
</evidence>
<dbReference type="Pfam" id="PF02633">
    <property type="entry name" value="Creatininase"/>
    <property type="match status" value="1"/>
</dbReference>
<feature type="region of interest" description="Disordered" evidence="6">
    <location>
        <begin position="247"/>
        <end position="292"/>
    </location>
</feature>
<evidence type="ECO:0000256" key="2">
    <source>
        <dbReference type="ARBA" id="ARBA00022723"/>
    </source>
</evidence>
<evidence type="ECO:0000313" key="8">
    <source>
        <dbReference type="Proteomes" id="UP001201873"/>
    </source>
</evidence>
<comment type="caution">
    <text evidence="7">The sequence shown here is derived from an EMBL/GenBank/DDBJ whole genome shotgun (WGS) entry which is preliminary data.</text>
</comment>
<evidence type="ECO:0000256" key="5">
    <source>
        <dbReference type="ARBA" id="ARBA00024029"/>
    </source>
</evidence>
<dbReference type="EMBL" id="JALKFT010000018">
    <property type="protein sequence ID" value="MCK9877524.1"/>
    <property type="molecule type" value="Genomic_DNA"/>
</dbReference>
<organism evidence="7 8">
    <name type="scientific">Frankia umida</name>
    <dbReference type="NCBI Taxonomy" id="573489"/>
    <lineage>
        <taxon>Bacteria</taxon>
        <taxon>Bacillati</taxon>
        <taxon>Actinomycetota</taxon>
        <taxon>Actinomycetes</taxon>
        <taxon>Frankiales</taxon>
        <taxon>Frankiaceae</taxon>
        <taxon>Frankia</taxon>
    </lineage>
</organism>
<evidence type="ECO:0000256" key="6">
    <source>
        <dbReference type="SAM" id="MobiDB-lite"/>
    </source>
</evidence>
<evidence type="ECO:0000256" key="1">
    <source>
        <dbReference type="ARBA" id="ARBA00001947"/>
    </source>
</evidence>
<feature type="compositionally biased region" description="Low complexity" evidence="6">
    <location>
        <begin position="257"/>
        <end position="292"/>
    </location>
</feature>
<keyword evidence="2" id="KW-0479">Metal-binding</keyword>
<sequence length="292" mass="30710">MSRHFGELRGPEVAGLSPDAVAVLPIGSIEQHGPHLPVNTDLIIAHSLVRDSMDAFGDALDLWQLPELGYSKSNEHAWSPGTMWLSATTLLAVLDDLARCLATTPLRRLVFLNGHGGNSALLQVAARDIRLAHGLRTFVMHPSLPADHGGTSPAAERGMGIHAGIDETSLLLHLRPELVRLDLAVRSVPEQIADYQRVRFGGAVSFGWLSDDFGTDGTIGDPTGATAERGKALYTAMLATAGESFAEIARFDPRPRPGSTPGPSGRSDPAPFADPASSAGQAPSAGPSGPSR</sequence>
<dbReference type="Gene3D" id="3.40.50.10310">
    <property type="entry name" value="Creatininase"/>
    <property type="match status" value="1"/>
</dbReference>
<evidence type="ECO:0000256" key="4">
    <source>
        <dbReference type="ARBA" id="ARBA00022833"/>
    </source>
</evidence>
<reference evidence="7 8" key="1">
    <citation type="submission" date="2022-04" db="EMBL/GenBank/DDBJ databases">
        <title>Genome diversity in the genus Frankia.</title>
        <authorList>
            <person name="Carlos-Shanley C."/>
            <person name="Hahn D."/>
        </authorList>
    </citation>
    <scope>NUCLEOTIDE SEQUENCE [LARGE SCALE GENOMIC DNA]</scope>
    <source>
        <strain evidence="7 8">Ag45/Mut15</strain>
    </source>
</reference>
<dbReference type="Proteomes" id="UP001201873">
    <property type="component" value="Unassembled WGS sequence"/>
</dbReference>
<comment type="similarity">
    <text evidence="5">Belongs to the creatininase superfamily.</text>
</comment>
<dbReference type="RefSeq" id="WP_248825751.1">
    <property type="nucleotide sequence ID" value="NZ_JALKFT010000018.1"/>
</dbReference>
<dbReference type="InterPro" id="IPR024087">
    <property type="entry name" value="Creatininase-like_sf"/>
</dbReference>
<evidence type="ECO:0000313" key="7">
    <source>
        <dbReference type="EMBL" id="MCK9877524.1"/>
    </source>
</evidence>
<keyword evidence="4" id="KW-0862">Zinc</keyword>
<dbReference type="SUPFAM" id="SSF102215">
    <property type="entry name" value="Creatininase"/>
    <property type="match status" value="1"/>
</dbReference>
<comment type="cofactor">
    <cofactor evidence="1">
        <name>Zn(2+)</name>
        <dbReference type="ChEBI" id="CHEBI:29105"/>
    </cofactor>
</comment>
<dbReference type="PANTHER" id="PTHR35005:SF1">
    <property type="entry name" value="2-AMINO-5-FORMYLAMINO-6-RIBOSYLAMINOPYRIMIDIN-4(3H)-ONE 5'-MONOPHOSPHATE DEFORMYLASE"/>
    <property type="match status" value="1"/>
</dbReference>
<dbReference type="PANTHER" id="PTHR35005">
    <property type="entry name" value="3-DEHYDRO-SCYLLO-INOSOSE HYDROLASE"/>
    <property type="match status" value="1"/>
</dbReference>
<proteinExistence type="inferred from homology"/>
<keyword evidence="8" id="KW-1185">Reference proteome</keyword>
<name>A0ABT0K1W4_9ACTN</name>